<accession>A0A6G7CK06</accession>
<keyword evidence="11" id="KW-0975">Bacterial flagellum</keyword>
<proteinExistence type="inferred from homology"/>
<dbReference type="PANTHER" id="PTHR30587:SF0">
    <property type="entry name" value="FLAGELLAR BIOSYNTHETIC PROTEIN FLIP"/>
    <property type="match status" value="1"/>
</dbReference>
<keyword evidence="14" id="KW-0969">Cilium</keyword>
<keyword evidence="6 13" id="KW-0812">Transmembrane</keyword>
<evidence type="ECO:0000256" key="9">
    <source>
        <dbReference type="ARBA" id="ARBA00022989"/>
    </source>
</evidence>
<evidence type="ECO:0000256" key="12">
    <source>
        <dbReference type="ARBA" id="ARBA00023225"/>
    </source>
</evidence>
<dbReference type="PRINTS" id="PR00951">
    <property type="entry name" value="FLGBIOSNFLIP"/>
</dbReference>
<dbReference type="PANTHER" id="PTHR30587">
    <property type="entry name" value="FLAGELLAR BIOSYNTHETIC PROTEIN FLIP"/>
    <property type="match status" value="1"/>
</dbReference>
<evidence type="ECO:0000256" key="5">
    <source>
        <dbReference type="ARBA" id="ARBA00022475"/>
    </source>
</evidence>
<dbReference type="PRINTS" id="PR01302">
    <property type="entry name" value="TYPE3IMPPROT"/>
</dbReference>
<dbReference type="Pfam" id="PF00813">
    <property type="entry name" value="FliP"/>
    <property type="match status" value="1"/>
</dbReference>
<evidence type="ECO:0000256" key="10">
    <source>
        <dbReference type="ARBA" id="ARBA00023136"/>
    </source>
</evidence>
<keyword evidence="7 13" id="KW-1005">Bacterial flagellum biogenesis</keyword>
<feature type="transmembrane region" description="Helical" evidence="13">
    <location>
        <begin position="240"/>
        <end position="264"/>
    </location>
</feature>
<dbReference type="NCBIfam" id="NF009438">
    <property type="entry name" value="PRK12797.1"/>
    <property type="match status" value="1"/>
</dbReference>
<reference evidence="14 15" key="1">
    <citation type="submission" date="2020-02" db="EMBL/GenBank/DDBJ databases">
        <title>A complete genome of a marine bacterium Vibrio sp. ZWAL4003 isolated from the mangrove sediment with the ability to degrade polysaccharides.</title>
        <authorList>
            <person name="Wu J."/>
            <person name="Qu W."/>
            <person name="Zeng R."/>
        </authorList>
    </citation>
    <scope>NUCLEOTIDE SEQUENCE [LARGE SCALE GENOMIC DNA]</scope>
    <source>
        <strain evidence="14 15">ZWAL4003</strain>
    </source>
</reference>
<dbReference type="KEGG" id="vzi:G5S32_10565"/>
<evidence type="ECO:0000256" key="7">
    <source>
        <dbReference type="ARBA" id="ARBA00022795"/>
    </source>
</evidence>
<dbReference type="GO" id="GO:0044781">
    <property type="term" value="P:bacterial-type flagellum organization"/>
    <property type="evidence" value="ECO:0007669"/>
    <property type="project" value="UniProtKB-UniRule"/>
</dbReference>
<feature type="transmembrane region" description="Helical" evidence="13">
    <location>
        <begin position="276"/>
        <end position="297"/>
    </location>
</feature>
<evidence type="ECO:0000256" key="13">
    <source>
        <dbReference type="RuleBase" id="RU362069"/>
    </source>
</evidence>
<dbReference type="EMBL" id="CP049331">
    <property type="protein sequence ID" value="QIH42414.1"/>
    <property type="molecule type" value="Genomic_DNA"/>
</dbReference>
<dbReference type="RefSeq" id="WP_165311983.1">
    <property type="nucleotide sequence ID" value="NZ_CP049331.1"/>
</dbReference>
<evidence type="ECO:0000256" key="8">
    <source>
        <dbReference type="ARBA" id="ARBA00022927"/>
    </source>
</evidence>
<sequence length="298" mass="32785">MIKTHLFDVLRNLWTRLALIFWVSALVFTPLAYAQQELETPIPSNAAGAQNVTVTAMQKDQGASRTIAMGSSSGAGIPAFTMTTNPDGSEDYSVNLQILALMTMLGFLPAMVILMTSFTRIVVVMSILRQAMGLQQTPSNQVIIGIAIFLTFFIMSPVISKINEEAIQPYLNEQMTAREAFDTAQIPMKDFMLKQTRVKDLETFVNISGSDALNPEDVAMEVLIPAFITSELKTAFQIGFMLFLPFLIIDLVVASVLMAMGMMMLSPMIVSLPFKLMLFVLVDGWNLILSTLASSFAL</sequence>
<keyword evidence="10 13" id="KW-0472">Membrane</keyword>
<dbReference type="PROSITE" id="PS01060">
    <property type="entry name" value="FLIP_1"/>
    <property type="match status" value="1"/>
</dbReference>
<keyword evidence="12 13" id="KW-1006">Bacterial flagellum protein export</keyword>
<comment type="subcellular location">
    <subcellularLocation>
        <location evidence="13">Cell membrane</location>
        <topology evidence="13">Multi-pass membrane protein</topology>
    </subcellularLocation>
    <subcellularLocation>
        <location evidence="13">Bacterial flagellum basal body</location>
    </subcellularLocation>
</comment>
<dbReference type="InterPro" id="IPR005838">
    <property type="entry name" value="T3SS_IM_P"/>
</dbReference>
<evidence type="ECO:0000256" key="2">
    <source>
        <dbReference type="ARBA" id="ARBA00006257"/>
    </source>
</evidence>
<dbReference type="AlphaFoldDB" id="A0A6G7CK06"/>
<keyword evidence="9 13" id="KW-1133">Transmembrane helix</keyword>
<dbReference type="Proteomes" id="UP000503003">
    <property type="component" value="Chromosome 1"/>
</dbReference>
<evidence type="ECO:0000256" key="6">
    <source>
        <dbReference type="ARBA" id="ARBA00022692"/>
    </source>
</evidence>
<comment type="similarity">
    <text evidence="2 13">Belongs to the FliP/MopC/SpaP family.</text>
</comment>
<keyword evidence="15" id="KW-1185">Reference proteome</keyword>
<dbReference type="NCBIfam" id="TIGR01103">
    <property type="entry name" value="fliP"/>
    <property type="match status" value="1"/>
</dbReference>
<protein>
    <recommendedName>
        <fullName evidence="3 13">Flagellar biosynthetic protein FliP</fullName>
    </recommendedName>
</protein>
<keyword evidence="14" id="KW-0966">Cell projection</keyword>
<keyword evidence="14" id="KW-0282">Flagellum</keyword>
<feature type="transmembrane region" description="Helical" evidence="13">
    <location>
        <begin position="140"/>
        <end position="159"/>
    </location>
</feature>
<evidence type="ECO:0000256" key="11">
    <source>
        <dbReference type="ARBA" id="ARBA00023143"/>
    </source>
</evidence>
<keyword evidence="4 13" id="KW-0813">Transport</keyword>
<feature type="transmembrane region" description="Helical" evidence="13">
    <location>
        <begin position="98"/>
        <end position="128"/>
    </location>
</feature>
<evidence type="ECO:0000313" key="14">
    <source>
        <dbReference type="EMBL" id="QIH42414.1"/>
    </source>
</evidence>
<dbReference type="GO" id="GO:0009425">
    <property type="term" value="C:bacterial-type flagellum basal body"/>
    <property type="evidence" value="ECO:0007669"/>
    <property type="project" value="UniProtKB-SubCell"/>
</dbReference>
<keyword evidence="5 13" id="KW-1003">Cell membrane</keyword>
<dbReference type="GO" id="GO:0005886">
    <property type="term" value="C:plasma membrane"/>
    <property type="evidence" value="ECO:0007669"/>
    <property type="project" value="UniProtKB-SubCell"/>
</dbReference>
<dbReference type="PROSITE" id="PS01061">
    <property type="entry name" value="FLIP_2"/>
    <property type="match status" value="1"/>
</dbReference>
<name>A0A6G7CK06_9VIBR</name>
<organism evidence="14 15">
    <name type="scientific">Vibrio ziniensis</name>
    <dbReference type="NCBI Taxonomy" id="2711221"/>
    <lineage>
        <taxon>Bacteria</taxon>
        <taxon>Pseudomonadati</taxon>
        <taxon>Pseudomonadota</taxon>
        <taxon>Gammaproteobacteria</taxon>
        <taxon>Vibrionales</taxon>
        <taxon>Vibrionaceae</taxon>
        <taxon>Vibrio</taxon>
    </lineage>
</organism>
<evidence type="ECO:0000256" key="4">
    <source>
        <dbReference type="ARBA" id="ARBA00022448"/>
    </source>
</evidence>
<dbReference type="GO" id="GO:0009306">
    <property type="term" value="P:protein secretion"/>
    <property type="evidence" value="ECO:0007669"/>
    <property type="project" value="UniProtKB-UniRule"/>
</dbReference>
<evidence type="ECO:0000256" key="1">
    <source>
        <dbReference type="ARBA" id="ARBA00003663"/>
    </source>
</evidence>
<evidence type="ECO:0000313" key="15">
    <source>
        <dbReference type="Proteomes" id="UP000503003"/>
    </source>
</evidence>
<dbReference type="InterPro" id="IPR005837">
    <property type="entry name" value="FliP"/>
</dbReference>
<comment type="function">
    <text evidence="1 13">Plays a role in the flagellum-specific transport system.</text>
</comment>
<evidence type="ECO:0000256" key="3">
    <source>
        <dbReference type="ARBA" id="ARBA00021714"/>
    </source>
</evidence>
<keyword evidence="8 13" id="KW-0653">Protein transport</keyword>
<gene>
    <name evidence="13 14" type="primary">fliP</name>
    <name evidence="14" type="ORF">G5S32_10565</name>
</gene>